<accession>A0A223S785</accession>
<protein>
    <submittedName>
        <fullName evidence="2">Uncharacterized protein</fullName>
    </submittedName>
</protein>
<evidence type="ECO:0000256" key="1">
    <source>
        <dbReference type="SAM" id="MobiDB-lite"/>
    </source>
</evidence>
<evidence type="ECO:0000313" key="3">
    <source>
        <dbReference type="Proteomes" id="UP000215005"/>
    </source>
</evidence>
<sequence length="111" mass="12130">MLRIHFTAEDLARTTMAEGPDPAWEIVLSLHMLGGRQGGVAFEGWRRAWFTASVSAAASCIPSHHWAPRSSNGRSLRPDLAAEPPQWSTSPRLCQPRRRGASTSRSPGNPV</sequence>
<gene>
    <name evidence="2" type="ORF">CDO52_15290</name>
</gene>
<dbReference type="Proteomes" id="UP000215005">
    <property type="component" value="Chromosome"/>
</dbReference>
<reference evidence="2 3" key="1">
    <citation type="submission" date="2017-08" db="EMBL/GenBank/DDBJ databases">
        <title>The complete genome sequence of Nocardiopsis gilva YIM 90087.</title>
        <authorList>
            <person name="Yin M."/>
            <person name="Tang S."/>
        </authorList>
    </citation>
    <scope>NUCLEOTIDE SEQUENCE [LARGE SCALE GENOMIC DNA]</scope>
    <source>
        <strain evidence="2 3">YIM 90087</strain>
    </source>
</reference>
<dbReference type="AlphaFoldDB" id="A0A223S785"/>
<dbReference type="KEGG" id="ngv:CDO52_15290"/>
<organism evidence="2 3">
    <name type="scientific">Nocardiopsis gilva YIM 90087</name>
    <dbReference type="NCBI Taxonomy" id="1235441"/>
    <lineage>
        <taxon>Bacteria</taxon>
        <taxon>Bacillati</taxon>
        <taxon>Actinomycetota</taxon>
        <taxon>Actinomycetes</taxon>
        <taxon>Streptosporangiales</taxon>
        <taxon>Nocardiopsidaceae</taxon>
        <taxon>Nocardiopsis</taxon>
    </lineage>
</organism>
<dbReference type="EMBL" id="CP022753">
    <property type="protein sequence ID" value="ASU83966.1"/>
    <property type="molecule type" value="Genomic_DNA"/>
</dbReference>
<evidence type="ECO:0000313" key="2">
    <source>
        <dbReference type="EMBL" id="ASU83966.1"/>
    </source>
</evidence>
<feature type="compositionally biased region" description="Polar residues" evidence="1">
    <location>
        <begin position="101"/>
        <end position="111"/>
    </location>
</feature>
<keyword evidence="3" id="KW-1185">Reference proteome</keyword>
<feature type="region of interest" description="Disordered" evidence="1">
    <location>
        <begin position="64"/>
        <end position="111"/>
    </location>
</feature>
<proteinExistence type="predicted"/>
<name>A0A223S785_9ACTN</name>